<dbReference type="GO" id="GO:0005829">
    <property type="term" value="C:cytosol"/>
    <property type="evidence" value="ECO:0007669"/>
    <property type="project" value="TreeGrafter"/>
</dbReference>
<evidence type="ECO:0000313" key="7">
    <source>
        <dbReference type="Proteomes" id="UP000008983"/>
    </source>
</evidence>
<dbReference type="STRING" id="857967.G0QPA9"/>
<dbReference type="GO" id="GO:0004674">
    <property type="term" value="F:protein serine/threonine kinase activity"/>
    <property type="evidence" value="ECO:0007669"/>
    <property type="project" value="InterPro"/>
</dbReference>
<dbReference type="RefSeq" id="XP_004036932.1">
    <property type="nucleotide sequence ID" value="XM_004036884.1"/>
</dbReference>
<dbReference type="PROSITE" id="PS50011">
    <property type="entry name" value="PROTEIN_KINASE_DOM"/>
    <property type="match status" value="1"/>
</dbReference>
<dbReference type="InParanoid" id="G0QPA9"/>
<dbReference type="GeneID" id="14909114"/>
<dbReference type="PANTHER" id="PTHR24348:SF22">
    <property type="entry name" value="NON-SPECIFIC SERINE_THREONINE PROTEIN KINASE"/>
    <property type="match status" value="1"/>
</dbReference>
<reference evidence="6 7" key="1">
    <citation type="submission" date="2011-07" db="EMBL/GenBank/DDBJ databases">
        <authorList>
            <person name="Coyne R."/>
            <person name="Brami D."/>
            <person name="Johnson J."/>
            <person name="Hostetler J."/>
            <person name="Hannick L."/>
            <person name="Clark T."/>
            <person name="Cassidy-Hanley D."/>
            <person name="Inman J."/>
        </authorList>
    </citation>
    <scope>NUCLEOTIDE SEQUENCE [LARGE SCALE GENOMIC DNA]</scope>
    <source>
        <strain evidence="6 7">G5</strain>
    </source>
</reference>
<proteinExistence type="predicted"/>
<dbReference type="EC" id="2.7.12.1" evidence="6"/>
<sequence length="276" mass="32913">MVKGYQYLYSQKIVHRDLKPENLMLHNGKVKIGDFGFGRFVEGEMDIQQRMSIKCTPIYASPQLLNKTNYSSKCDIWSAGCIFYKMLYGQYPFVAKDLNSLINSIKKKVVNEEFQFPEIPFVSDDVKQLIRKMLKYEEADRISWDEIFKHPLMQKQYNILENNEEKLEDSDRNNAVFQSIIQNRDQVKDNVVTDYANNFKRFANQAIQQDFEKKYNIVQQQDVKQIQVPKQEEEKKNQKIIIYKQLILNLIFHQKKYFNNNKKKIIIIQEIIQIQT</sequence>
<keyword evidence="3 6" id="KW-0418">Kinase</keyword>
<feature type="domain" description="Protein kinase" evidence="5">
    <location>
        <begin position="1"/>
        <end position="153"/>
    </location>
</feature>
<keyword evidence="7" id="KW-1185">Reference proteome</keyword>
<dbReference type="InterPro" id="IPR011009">
    <property type="entry name" value="Kinase-like_dom_sf"/>
</dbReference>
<dbReference type="InterPro" id="IPR000719">
    <property type="entry name" value="Prot_kinase_dom"/>
</dbReference>
<dbReference type="InterPro" id="IPR008271">
    <property type="entry name" value="Ser/Thr_kinase_AS"/>
</dbReference>
<accession>G0QPA9</accession>
<gene>
    <name evidence="6" type="ORF">IMG5_066020</name>
</gene>
<keyword evidence="4" id="KW-0067">ATP-binding</keyword>
<dbReference type="GO" id="GO:0000407">
    <property type="term" value="C:phagophore assembly site"/>
    <property type="evidence" value="ECO:0007669"/>
    <property type="project" value="TreeGrafter"/>
</dbReference>
<name>G0QPA9_ICHMU</name>
<dbReference type="GO" id="GO:0016020">
    <property type="term" value="C:membrane"/>
    <property type="evidence" value="ECO:0007669"/>
    <property type="project" value="TreeGrafter"/>
</dbReference>
<dbReference type="GO" id="GO:0005776">
    <property type="term" value="C:autophagosome"/>
    <property type="evidence" value="ECO:0007669"/>
    <property type="project" value="TreeGrafter"/>
</dbReference>
<evidence type="ECO:0000259" key="5">
    <source>
        <dbReference type="PROSITE" id="PS50011"/>
    </source>
</evidence>
<dbReference type="OrthoDB" id="287216at2759"/>
<dbReference type="PANTHER" id="PTHR24348">
    <property type="entry name" value="SERINE/THREONINE-PROTEIN KINASE UNC-51-RELATED"/>
    <property type="match status" value="1"/>
</dbReference>
<dbReference type="Proteomes" id="UP000008983">
    <property type="component" value="Unassembled WGS sequence"/>
</dbReference>
<dbReference type="AlphaFoldDB" id="G0QPA9"/>
<dbReference type="Gene3D" id="1.10.510.10">
    <property type="entry name" value="Transferase(Phosphotransferase) domain 1"/>
    <property type="match status" value="1"/>
</dbReference>
<evidence type="ECO:0000313" key="6">
    <source>
        <dbReference type="EMBL" id="EGR32946.1"/>
    </source>
</evidence>
<dbReference type="EMBL" id="GL983540">
    <property type="protein sequence ID" value="EGR32946.1"/>
    <property type="molecule type" value="Genomic_DNA"/>
</dbReference>
<evidence type="ECO:0000256" key="3">
    <source>
        <dbReference type="ARBA" id="ARBA00022777"/>
    </source>
</evidence>
<dbReference type="PROSITE" id="PS00108">
    <property type="entry name" value="PROTEIN_KINASE_ST"/>
    <property type="match status" value="1"/>
</dbReference>
<dbReference type="GO" id="GO:0005524">
    <property type="term" value="F:ATP binding"/>
    <property type="evidence" value="ECO:0007669"/>
    <property type="project" value="UniProtKB-KW"/>
</dbReference>
<dbReference type="GO" id="GO:0000045">
    <property type="term" value="P:autophagosome assembly"/>
    <property type="evidence" value="ECO:0007669"/>
    <property type="project" value="TreeGrafter"/>
</dbReference>
<organism evidence="6 7">
    <name type="scientific">Ichthyophthirius multifiliis</name>
    <name type="common">White spot disease agent</name>
    <name type="synonym">Ich</name>
    <dbReference type="NCBI Taxonomy" id="5932"/>
    <lineage>
        <taxon>Eukaryota</taxon>
        <taxon>Sar</taxon>
        <taxon>Alveolata</taxon>
        <taxon>Ciliophora</taxon>
        <taxon>Intramacronucleata</taxon>
        <taxon>Oligohymenophorea</taxon>
        <taxon>Hymenostomatida</taxon>
        <taxon>Ophryoglenina</taxon>
        <taxon>Ichthyophthirius</taxon>
    </lineage>
</organism>
<keyword evidence="1 6" id="KW-0808">Transferase</keyword>
<dbReference type="InterPro" id="IPR045269">
    <property type="entry name" value="Atg1-like"/>
</dbReference>
<evidence type="ECO:0000256" key="2">
    <source>
        <dbReference type="ARBA" id="ARBA00022741"/>
    </source>
</evidence>
<dbReference type="SUPFAM" id="SSF56112">
    <property type="entry name" value="Protein kinase-like (PK-like)"/>
    <property type="match status" value="1"/>
</dbReference>
<dbReference type="SMART" id="SM00220">
    <property type="entry name" value="S_TKc"/>
    <property type="match status" value="1"/>
</dbReference>
<dbReference type="GO" id="GO:0004712">
    <property type="term" value="F:protein serine/threonine/tyrosine kinase activity"/>
    <property type="evidence" value="ECO:0007669"/>
    <property type="project" value="UniProtKB-EC"/>
</dbReference>
<protein>
    <submittedName>
        <fullName evidence="6">Protein kinase domain protein</fullName>
        <ecNumber evidence="6">2.7.12.1</ecNumber>
    </submittedName>
</protein>
<dbReference type="eggNOG" id="KOG0597">
    <property type="taxonomic scope" value="Eukaryota"/>
</dbReference>
<evidence type="ECO:0000256" key="4">
    <source>
        <dbReference type="ARBA" id="ARBA00022840"/>
    </source>
</evidence>
<dbReference type="GO" id="GO:0010506">
    <property type="term" value="P:regulation of autophagy"/>
    <property type="evidence" value="ECO:0007669"/>
    <property type="project" value="InterPro"/>
</dbReference>
<keyword evidence="2" id="KW-0547">Nucleotide-binding</keyword>
<dbReference type="Pfam" id="PF00069">
    <property type="entry name" value="Pkinase"/>
    <property type="match status" value="1"/>
</dbReference>
<evidence type="ECO:0000256" key="1">
    <source>
        <dbReference type="ARBA" id="ARBA00022679"/>
    </source>
</evidence>